<dbReference type="EMBL" id="JABKKE010000002">
    <property type="protein sequence ID" value="NPE13132.1"/>
    <property type="molecule type" value="Genomic_DNA"/>
</dbReference>
<evidence type="ECO:0000313" key="3">
    <source>
        <dbReference type="EMBL" id="NPE13132.1"/>
    </source>
</evidence>
<evidence type="ECO:0000256" key="1">
    <source>
        <dbReference type="ARBA" id="ARBA00022801"/>
    </source>
</evidence>
<feature type="signal peptide" evidence="2">
    <location>
        <begin position="1"/>
        <end position="26"/>
    </location>
</feature>
<organism evidence="3 4">
    <name type="scientific">Xylanibacter rodentium</name>
    <dbReference type="NCBI Taxonomy" id="2736289"/>
    <lineage>
        <taxon>Bacteria</taxon>
        <taxon>Pseudomonadati</taxon>
        <taxon>Bacteroidota</taxon>
        <taxon>Bacteroidia</taxon>
        <taxon>Bacteroidales</taxon>
        <taxon>Prevotellaceae</taxon>
        <taxon>Xylanibacter</taxon>
    </lineage>
</organism>
<reference evidence="3 4" key="1">
    <citation type="submission" date="2020-05" db="EMBL/GenBank/DDBJ databases">
        <title>Distinct polysaccharide utilization as determinants for interspecies competition between intestinal Prevotella spp.</title>
        <authorList>
            <person name="Galvez E.J.C."/>
            <person name="Iljazovic A."/>
            <person name="Strowig T."/>
        </authorList>
    </citation>
    <scope>NUCLEOTIDE SEQUENCE [LARGE SCALE GENOMIC DNA]</scope>
    <source>
        <strain evidence="3 4">PROD</strain>
    </source>
</reference>
<evidence type="ECO:0008006" key="5">
    <source>
        <dbReference type="Google" id="ProtNLM"/>
    </source>
</evidence>
<comment type="caution">
    <text evidence="3">The sequence shown here is derived from an EMBL/GenBank/DDBJ whole genome shotgun (WGS) entry which is preliminary data.</text>
</comment>
<feature type="chain" id="PRO_5047269058" description="Unsaturated rhamnogalacturonyl hydrolase" evidence="2">
    <location>
        <begin position="27"/>
        <end position="455"/>
    </location>
</feature>
<keyword evidence="4" id="KW-1185">Reference proteome</keyword>
<dbReference type="InterPro" id="IPR052043">
    <property type="entry name" value="PolySaccharide_Degr_Enz"/>
</dbReference>
<dbReference type="Proteomes" id="UP001193734">
    <property type="component" value="Unassembled WGS sequence"/>
</dbReference>
<accession>A0ABX2AR05</accession>
<protein>
    <recommendedName>
        <fullName evidence="5">Unsaturated rhamnogalacturonyl hydrolase</fullName>
    </recommendedName>
</protein>
<sequence>MPDNYHKTMTRFILVALMLIATGASADTFRSDSVMANAEKVAGYFISRNPDVGADSYVGGKKRNSKIWTRGVFYEGLLNIYREQPKTEWLKYATDWGDFHKWISSTDNEARNANADYQCCGQSYLQMYMMEPEQYHRMDHIKMRIDQMMATGKKDYWYWIDAIQMSMPVFALLGDITGDDRYWEYMYELYQYTRNRHGGSKKGGGKPLFNITTGLWYRDYQFDPPYRDLTETDKDCYWSRGNGWVYMALARVMQFTPDTERHRNDYVSDFLLMSKGLAECQRADGSWNVSLAAPSNYGQVGSEGPEMTGTSLFVGGMAYGVRMGILDSATYMPVIRRGWEAMRHAVHDDTGQVGYLQGTGSKPEDGGIITYGSIPDFEDFGYGCWLWGAAEVHALTVMLESYTDGIEEVRNGNDGIGNIHDDNGIYRDLGGRRVANPIDGHIYIHGGQLVVYRKR</sequence>
<name>A0ABX2AR05_9BACT</name>
<dbReference type="PANTHER" id="PTHR33886:SF8">
    <property type="entry name" value="UNSATURATED RHAMNOGALACTURONAN HYDROLASE (EUROFUNG)"/>
    <property type="match status" value="1"/>
</dbReference>
<dbReference type="InterPro" id="IPR010905">
    <property type="entry name" value="Glyco_hydro_88"/>
</dbReference>
<dbReference type="InterPro" id="IPR008928">
    <property type="entry name" value="6-hairpin_glycosidase_sf"/>
</dbReference>
<evidence type="ECO:0000256" key="2">
    <source>
        <dbReference type="SAM" id="SignalP"/>
    </source>
</evidence>
<dbReference type="Pfam" id="PF07470">
    <property type="entry name" value="Glyco_hydro_88"/>
    <property type="match status" value="1"/>
</dbReference>
<keyword evidence="1" id="KW-0378">Hydrolase</keyword>
<keyword evidence="2" id="KW-0732">Signal</keyword>
<evidence type="ECO:0000313" key="4">
    <source>
        <dbReference type="Proteomes" id="UP001193734"/>
    </source>
</evidence>
<dbReference type="SUPFAM" id="SSF48208">
    <property type="entry name" value="Six-hairpin glycosidases"/>
    <property type="match status" value="1"/>
</dbReference>
<gene>
    <name evidence="3" type="ORF">HPS55_02090</name>
</gene>
<dbReference type="InterPro" id="IPR012341">
    <property type="entry name" value="6hp_glycosidase-like_sf"/>
</dbReference>
<dbReference type="PANTHER" id="PTHR33886">
    <property type="entry name" value="UNSATURATED RHAMNOGALACTURONAN HYDROLASE (EUROFUNG)"/>
    <property type="match status" value="1"/>
</dbReference>
<dbReference type="Gene3D" id="1.50.10.10">
    <property type="match status" value="1"/>
</dbReference>
<proteinExistence type="predicted"/>